<dbReference type="RefSeq" id="WP_047879547.1">
    <property type="nucleotide sequence ID" value="NZ_LDOT01000021.1"/>
</dbReference>
<dbReference type="SUPFAM" id="SSF46689">
    <property type="entry name" value="Homeodomain-like"/>
    <property type="match status" value="1"/>
</dbReference>
<evidence type="ECO:0000313" key="6">
    <source>
        <dbReference type="EMBL" id="KLV04611.1"/>
    </source>
</evidence>
<comment type="caution">
    <text evidence="6">The sequence shown here is derived from an EMBL/GenBank/DDBJ whole genome shotgun (WGS) entry which is preliminary data.</text>
</comment>
<dbReference type="InterPro" id="IPR036271">
    <property type="entry name" value="Tet_transcr_reg_TetR-rel_C_sf"/>
</dbReference>
<accession>A0A0J1GY73</accession>
<dbReference type="PANTHER" id="PTHR30055:SF224">
    <property type="entry name" value="TRANSCRIPTIONAL REGULATOR TETR FAMILY"/>
    <property type="match status" value="1"/>
</dbReference>
<dbReference type="SUPFAM" id="SSF48498">
    <property type="entry name" value="Tetracyclin repressor-like, C-terminal domain"/>
    <property type="match status" value="1"/>
</dbReference>
<dbReference type="AlphaFoldDB" id="A0A0J1GY73"/>
<proteinExistence type="predicted"/>
<dbReference type="PANTHER" id="PTHR30055">
    <property type="entry name" value="HTH-TYPE TRANSCRIPTIONAL REGULATOR RUTR"/>
    <property type="match status" value="1"/>
</dbReference>
<evidence type="ECO:0000256" key="3">
    <source>
        <dbReference type="ARBA" id="ARBA00023163"/>
    </source>
</evidence>
<dbReference type="OrthoDB" id="8535430at2"/>
<dbReference type="GO" id="GO:0003700">
    <property type="term" value="F:DNA-binding transcription factor activity"/>
    <property type="evidence" value="ECO:0007669"/>
    <property type="project" value="TreeGrafter"/>
</dbReference>
<evidence type="ECO:0000256" key="1">
    <source>
        <dbReference type="ARBA" id="ARBA00023015"/>
    </source>
</evidence>
<dbReference type="PATRIC" id="fig|1195763.3.peg.3005"/>
<evidence type="ECO:0000259" key="5">
    <source>
        <dbReference type="PROSITE" id="PS50977"/>
    </source>
</evidence>
<evidence type="ECO:0000313" key="7">
    <source>
        <dbReference type="Proteomes" id="UP000036097"/>
    </source>
</evidence>
<feature type="DNA-binding region" description="H-T-H motif" evidence="4">
    <location>
        <begin position="29"/>
        <end position="48"/>
    </location>
</feature>
<evidence type="ECO:0000256" key="4">
    <source>
        <dbReference type="PROSITE-ProRule" id="PRU00335"/>
    </source>
</evidence>
<dbReference type="PRINTS" id="PR00455">
    <property type="entry name" value="HTHTETR"/>
</dbReference>
<dbReference type="Pfam" id="PF14246">
    <property type="entry name" value="TetR_C_7"/>
    <property type="match status" value="1"/>
</dbReference>
<dbReference type="STRING" id="1195763.ABT56_14190"/>
<dbReference type="Gene3D" id="1.10.357.10">
    <property type="entry name" value="Tetracycline Repressor, domain 2"/>
    <property type="match status" value="1"/>
</dbReference>
<dbReference type="Proteomes" id="UP000036097">
    <property type="component" value="Unassembled WGS sequence"/>
</dbReference>
<sequence>MAKVAEIKQENIICAAIDIFTEKGLDQASMEAISKKAEVSKRTLYKYYPTKESLFEVIVERLVSNVKVISSIAFEQNVSVRDQLTSLARKEVDLLCSPCFVAVARVVMSECIRSKPLADLMVEKFQPLDGCRGLTRWINDGVEAGKLNVEHPDIASEQFIAALKSIVFWPQLMAHIPPADSATCQAAIQTAVDQFIAAYEVKIN</sequence>
<keyword evidence="3" id="KW-0804">Transcription</keyword>
<dbReference type="Pfam" id="PF00440">
    <property type="entry name" value="TetR_N"/>
    <property type="match status" value="1"/>
</dbReference>
<keyword evidence="1" id="KW-0805">Transcription regulation</keyword>
<gene>
    <name evidence="6" type="ORF">ABT56_14190</name>
</gene>
<dbReference type="PROSITE" id="PS50977">
    <property type="entry name" value="HTH_TETR_2"/>
    <property type="match status" value="1"/>
</dbReference>
<dbReference type="GO" id="GO:0000976">
    <property type="term" value="F:transcription cis-regulatory region binding"/>
    <property type="evidence" value="ECO:0007669"/>
    <property type="project" value="TreeGrafter"/>
</dbReference>
<dbReference type="EMBL" id="LDOT01000021">
    <property type="protein sequence ID" value="KLV04611.1"/>
    <property type="molecule type" value="Genomic_DNA"/>
</dbReference>
<keyword evidence="7" id="KW-1185">Reference proteome</keyword>
<dbReference type="InterPro" id="IPR050109">
    <property type="entry name" value="HTH-type_TetR-like_transc_reg"/>
</dbReference>
<organism evidence="6 7">
    <name type="scientific">Photobacterium aquae</name>
    <dbReference type="NCBI Taxonomy" id="1195763"/>
    <lineage>
        <taxon>Bacteria</taxon>
        <taxon>Pseudomonadati</taxon>
        <taxon>Pseudomonadota</taxon>
        <taxon>Gammaproteobacteria</taxon>
        <taxon>Vibrionales</taxon>
        <taxon>Vibrionaceae</taxon>
        <taxon>Photobacterium</taxon>
    </lineage>
</organism>
<dbReference type="InterPro" id="IPR039536">
    <property type="entry name" value="TetR_C_Proteobacteria"/>
</dbReference>
<reference evidence="6 7" key="1">
    <citation type="submission" date="2015-05" db="EMBL/GenBank/DDBJ databases">
        <title>Photobacterium galathea sp. nov.</title>
        <authorList>
            <person name="Machado H."/>
            <person name="Gram L."/>
        </authorList>
    </citation>
    <scope>NUCLEOTIDE SEQUENCE [LARGE SCALE GENOMIC DNA]</scope>
    <source>
        <strain evidence="6 7">CGMCC 1.12159</strain>
    </source>
</reference>
<dbReference type="Gene3D" id="1.10.10.60">
    <property type="entry name" value="Homeodomain-like"/>
    <property type="match status" value="1"/>
</dbReference>
<keyword evidence="2 4" id="KW-0238">DNA-binding</keyword>
<dbReference type="InterPro" id="IPR001647">
    <property type="entry name" value="HTH_TetR"/>
</dbReference>
<dbReference type="InterPro" id="IPR009057">
    <property type="entry name" value="Homeodomain-like_sf"/>
</dbReference>
<dbReference type="FunFam" id="1.10.10.60:FF:000141">
    <property type="entry name" value="TetR family transcriptional regulator"/>
    <property type="match status" value="1"/>
</dbReference>
<feature type="domain" description="HTH tetR-type" evidence="5">
    <location>
        <begin position="6"/>
        <end position="66"/>
    </location>
</feature>
<evidence type="ECO:0000256" key="2">
    <source>
        <dbReference type="ARBA" id="ARBA00023125"/>
    </source>
</evidence>
<protein>
    <submittedName>
        <fullName evidence="6">TetR family transcriptional regulator</fullName>
    </submittedName>
</protein>
<name>A0A0J1GY73_9GAMM</name>